<gene>
    <name evidence="1" type="ORF">HMPREF9211_0548</name>
</gene>
<organism evidence="1 2">
    <name type="scientific">Lactobacillus iners LactinV 01V1-a</name>
    <dbReference type="NCBI Taxonomy" id="879297"/>
    <lineage>
        <taxon>Bacteria</taxon>
        <taxon>Bacillati</taxon>
        <taxon>Bacillota</taxon>
        <taxon>Bacilli</taxon>
        <taxon>Lactobacillales</taxon>
        <taxon>Lactobacillaceae</taxon>
        <taxon>Lactobacillus</taxon>
    </lineage>
</organism>
<evidence type="ECO:0000313" key="2">
    <source>
        <dbReference type="Proteomes" id="UP000003648"/>
    </source>
</evidence>
<evidence type="ECO:0000313" key="1">
    <source>
        <dbReference type="EMBL" id="EFO71451.1"/>
    </source>
</evidence>
<sequence>MISKKFLQTLSANQIISLTREGINLEEIILEIYKKVK</sequence>
<accession>E1NR04</accession>
<dbReference type="EMBL" id="AEHQ01000001">
    <property type="protein sequence ID" value="EFO71451.1"/>
    <property type="molecule type" value="Genomic_DNA"/>
</dbReference>
<dbReference type="AlphaFoldDB" id="E1NR04"/>
<protein>
    <submittedName>
        <fullName evidence="1">Uncharacterized protein</fullName>
    </submittedName>
</protein>
<proteinExistence type="predicted"/>
<name>E1NR04_9LACO</name>
<comment type="caution">
    <text evidence="1">The sequence shown here is derived from an EMBL/GenBank/DDBJ whole genome shotgun (WGS) entry which is preliminary data.</text>
</comment>
<reference evidence="1 2" key="1">
    <citation type="submission" date="2010-09" db="EMBL/GenBank/DDBJ databases">
        <authorList>
            <person name="Durkin A.S."/>
            <person name="Madupu R."/>
            <person name="Torralba M."/>
            <person name="Gillis M."/>
            <person name="Methe B."/>
            <person name="Sutton G."/>
            <person name="Nelson K.E."/>
        </authorList>
    </citation>
    <scope>NUCLEOTIDE SEQUENCE [LARGE SCALE GENOMIC DNA]</scope>
    <source>
        <strain evidence="1 2">LactinV 01V1-a</strain>
    </source>
</reference>
<dbReference type="Proteomes" id="UP000003648">
    <property type="component" value="Unassembled WGS sequence"/>
</dbReference>